<sequence>GVEMNAGSSGLMVSFSARMIGLVVCFVALSWHGCQAVRVGVLLRRGHNDVWREYEDAMMNFNNSDVASRLGIDIKTHRATFDDNLFSTAQELCKQLNAGVTTVLLPSRGFSDAALYSLFGSTNVPRITTTVQQRCGSKDPPVLQEDVLNETTTWSPSSTSTLPLWFSDGSATERTPDDEEDPTTLGVTMMPDLAPAVIDLADVWGFKSLVFVYDSDHALVTLQQFMDSGRVRVQQARRVSRSAEAHSMLSSLEKSDQHGRKLVVLDCAYDLAKDIVIRHVRDVYMGRRNYHYVLVKPAEEAALVDAAQLIINAYRTLKEDPPPKNADLFEDRVSSGYSEGTSCGRVAYLTKDQGQVVDAYLKNVVFDGKTGRVAFDSKGCRVNFTVDVIQVNGKNQWIQTGTWSKSSGFVRSGERNDSVPPGHKDYVYRVTTILEDPYLMVKNRKFDPDGTNQTYEGFCKDLIDAISRLTGIKYQLHLVKDDHYGSVSIDGWNGMIGEIVSNDADIALAGLTITSARKNVVDFTHPFLTSGITALIKKPSKLQKGVGVNTFLAPFELHLWIGLGASLGAVLLFLFIFGAAVMKNDHCCYQAADEDVSKDAVLKTVCESLEMVAPLPTGSFMARSISGRINQVKFGTLRTGGIQEYFEESQYRTNKLIWEAMKTERHVLVGTRQEGVGRVRSSDGKYVFFTESLFADYVNGRRPCDTKVIGEVFATQYFGLAVTLGSPL</sequence>
<dbReference type="EMBL" id="JABSTQ010009991">
    <property type="protein sequence ID" value="KAG0424281.1"/>
    <property type="molecule type" value="Genomic_DNA"/>
</dbReference>
<evidence type="ECO:0000313" key="1">
    <source>
        <dbReference type="EMBL" id="KAG0424281.1"/>
    </source>
</evidence>
<name>A0AC60PT09_IXOPE</name>
<keyword evidence="2" id="KW-1185">Reference proteome</keyword>
<comment type="caution">
    <text evidence="1">The sequence shown here is derived from an EMBL/GenBank/DDBJ whole genome shotgun (WGS) entry which is preliminary data.</text>
</comment>
<feature type="non-terminal residue" evidence="1">
    <location>
        <position position="728"/>
    </location>
</feature>
<organism evidence="1 2">
    <name type="scientific">Ixodes persulcatus</name>
    <name type="common">Taiga tick</name>
    <dbReference type="NCBI Taxonomy" id="34615"/>
    <lineage>
        <taxon>Eukaryota</taxon>
        <taxon>Metazoa</taxon>
        <taxon>Ecdysozoa</taxon>
        <taxon>Arthropoda</taxon>
        <taxon>Chelicerata</taxon>
        <taxon>Arachnida</taxon>
        <taxon>Acari</taxon>
        <taxon>Parasitiformes</taxon>
        <taxon>Ixodida</taxon>
        <taxon>Ixodoidea</taxon>
        <taxon>Ixodidae</taxon>
        <taxon>Ixodinae</taxon>
        <taxon>Ixodes</taxon>
    </lineage>
</organism>
<accession>A0AC60PT09</accession>
<protein>
    <submittedName>
        <fullName evidence="1">Uncharacterized protein</fullName>
    </submittedName>
</protein>
<feature type="non-terminal residue" evidence="1">
    <location>
        <position position="1"/>
    </location>
</feature>
<reference evidence="1 2" key="1">
    <citation type="journal article" date="2020" name="Cell">
        <title>Large-Scale Comparative Analyses of Tick Genomes Elucidate Their Genetic Diversity and Vector Capacities.</title>
        <authorList>
            <consortium name="Tick Genome and Microbiome Consortium (TIGMIC)"/>
            <person name="Jia N."/>
            <person name="Wang J."/>
            <person name="Shi W."/>
            <person name="Du L."/>
            <person name="Sun Y."/>
            <person name="Zhan W."/>
            <person name="Jiang J.F."/>
            <person name="Wang Q."/>
            <person name="Zhang B."/>
            <person name="Ji P."/>
            <person name="Bell-Sakyi L."/>
            <person name="Cui X.M."/>
            <person name="Yuan T.T."/>
            <person name="Jiang B.G."/>
            <person name="Yang W.F."/>
            <person name="Lam T.T."/>
            <person name="Chang Q.C."/>
            <person name="Ding S.J."/>
            <person name="Wang X.J."/>
            <person name="Zhu J.G."/>
            <person name="Ruan X.D."/>
            <person name="Zhao L."/>
            <person name="Wei J.T."/>
            <person name="Ye R.Z."/>
            <person name="Que T.C."/>
            <person name="Du C.H."/>
            <person name="Zhou Y.H."/>
            <person name="Cheng J.X."/>
            <person name="Dai P.F."/>
            <person name="Guo W.B."/>
            <person name="Han X.H."/>
            <person name="Huang E.J."/>
            <person name="Li L.F."/>
            <person name="Wei W."/>
            <person name="Gao Y.C."/>
            <person name="Liu J.Z."/>
            <person name="Shao H.Z."/>
            <person name="Wang X."/>
            <person name="Wang C.C."/>
            <person name="Yang T.C."/>
            <person name="Huo Q.B."/>
            <person name="Li W."/>
            <person name="Chen H.Y."/>
            <person name="Chen S.E."/>
            <person name="Zhou L.G."/>
            <person name="Ni X.B."/>
            <person name="Tian J.H."/>
            <person name="Sheng Y."/>
            <person name="Liu T."/>
            <person name="Pan Y.S."/>
            <person name="Xia L.Y."/>
            <person name="Li J."/>
            <person name="Zhao F."/>
            <person name="Cao W.C."/>
        </authorList>
    </citation>
    <scope>NUCLEOTIDE SEQUENCE [LARGE SCALE GENOMIC DNA]</scope>
    <source>
        <strain evidence="1">Iper-2018</strain>
    </source>
</reference>
<gene>
    <name evidence="1" type="ORF">HPB47_028478</name>
</gene>
<evidence type="ECO:0000313" key="2">
    <source>
        <dbReference type="Proteomes" id="UP000805193"/>
    </source>
</evidence>
<proteinExistence type="predicted"/>
<dbReference type="Proteomes" id="UP000805193">
    <property type="component" value="Unassembled WGS sequence"/>
</dbReference>